<evidence type="ECO:0008006" key="3">
    <source>
        <dbReference type="Google" id="ProtNLM"/>
    </source>
</evidence>
<dbReference type="EMBL" id="CP035503">
    <property type="protein sequence ID" value="QDL38952.1"/>
    <property type="molecule type" value="Genomic_DNA"/>
</dbReference>
<sequence>MNSVLLDTSFLISFSDPARAHHTVAVQYYRECVQRQVPMYLSTIVISEFQVKQAINDLPLRNFVVLPFNVDHAMRCGLLIRDLARDPSDDRVRVKDDFKLMAQCDCEGIGHVISEDASTLAKYLDRSRESGAVSAKVVLLRNGFDSTWFENGQTRLVP</sequence>
<dbReference type="OrthoDB" id="959930at2"/>
<evidence type="ECO:0000313" key="2">
    <source>
        <dbReference type="Proteomes" id="UP000316798"/>
    </source>
</evidence>
<dbReference type="Gene3D" id="3.40.50.1010">
    <property type="entry name" value="5'-nuclease"/>
    <property type="match status" value="1"/>
</dbReference>
<dbReference type="KEGG" id="rhf:EUB48_17875"/>
<dbReference type="InterPro" id="IPR029060">
    <property type="entry name" value="PIN-like_dom_sf"/>
</dbReference>
<dbReference type="Proteomes" id="UP000316798">
    <property type="component" value="Chromosome"/>
</dbReference>
<accession>A0A515DEV6</accession>
<evidence type="ECO:0000313" key="1">
    <source>
        <dbReference type="EMBL" id="QDL38952.1"/>
    </source>
</evidence>
<keyword evidence="2" id="KW-1185">Reference proteome</keyword>
<proteinExistence type="predicted"/>
<gene>
    <name evidence="1" type="ORF">EUB48_17875</name>
</gene>
<name>A0A515DEV6_9BURK</name>
<reference evidence="1 2" key="1">
    <citation type="submission" date="2019-01" db="EMBL/GenBank/DDBJ databases">
        <title>Genomic insights into a novel species Rhodoferax sp.</title>
        <authorList>
            <person name="Jin L."/>
        </authorList>
    </citation>
    <scope>NUCLEOTIDE SEQUENCE [LARGE SCALE GENOMIC DNA]</scope>
    <source>
        <strain evidence="1 2">CHu59-6-5</strain>
    </source>
</reference>
<dbReference type="AlphaFoldDB" id="A0A515DEV6"/>
<protein>
    <recommendedName>
        <fullName evidence="3">PIN domain-containing protein</fullName>
    </recommendedName>
</protein>
<dbReference type="SUPFAM" id="SSF88723">
    <property type="entry name" value="PIN domain-like"/>
    <property type="match status" value="1"/>
</dbReference>
<organism evidence="1 2">
    <name type="scientific">Rhodoferax sediminis</name>
    <dbReference type="NCBI Taxonomy" id="2509614"/>
    <lineage>
        <taxon>Bacteria</taxon>
        <taxon>Pseudomonadati</taxon>
        <taxon>Pseudomonadota</taxon>
        <taxon>Betaproteobacteria</taxon>
        <taxon>Burkholderiales</taxon>
        <taxon>Comamonadaceae</taxon>
        <taxon>Rhodoferax</taxon>
    </lineage>
</organism>